<protein>
    <submittedName>
        <fullName evidence="2">Uncharacterized protein</fullName>
    </submittedName>
</protein>
<dbReference type="EMBL" id="LVKK01000065">
    <property type="protein sequence ID" value="OAG37814.1"/>
    <property type="molecule type" value="Genomic_DNA"/>
</dbReference>
<gene>
    <name evidence="2" type="ORF">AYO21_07920</name>
</gene>
<dbReference type="AlphaFoldDB" id="A0A177F0H4"/>
<evidence type="ECO:0000313" key="3">
    <source>
        <dbReference type="Proteomes" id="UP000077002"/>
    </source>
</evidence>
<evidence type="ECO:0000313" key="2">
    <source>
        <dbReference type="EMBL" id="OAG37814.1"/>
    </source>
</evidence>
<dbReference type="OrthoDB" id="5393196at2759"/>
<feature type="region of interest" description="Disordered" evidence="1">
    <location>
        <begin position="1"/>
        <end position="36"/>
    </location>
</feature>
<proteinExistence type="predicted"/>
<name>A0A177F0H4_9EURO</name>
<organism evidence="2 3">
    <name type="scientific">Fonsecaea monophora</name>
    <dbReference type="NCBI Taxonomy" id="254056"/>
    <lineage>
        <taxon>Eukaryota</taxon>
        <taxon>Fungi</taxon>
        <taxon>Dikarya</taxon>
        <taxon>Ascomycota</taxon>
        <taxon>Pezizomycotina</taxon>
        <taxon>Eurotiomycetes</taxon>
        <taxon>Chaetothyriomycetidae</taxon>
        <taxon>Chaetothyriales</taxon>
        <taxon>Herpotrichiellaceae</taxon>
        <taxon>Fonsecaea</taxon>
    </lineage>
</organism>
<comment type="caution">
    <text evidence="2">The sequence shown here is derived from an EMBL/GenBank/DDBJ whole genome shotgun (WGS) entry which is preliminary data.</text>
</comment>
<dbReference type="GeneID" id="34603072"/>
<reference evidence="2 3" key="1">
    <citation type="submission" date="2016-03" db="EMBL/GenBank/DDBJ databases">
        <title>Draft genome sequence of the Fonsecaea monophora CBS 269.37.</title>
        <authorList>
            <person name="Bombassaro A."/>
            <person name="Vinicius W.A."/>
            <person name="De Hoog S."/>
            <person name="Sun J."/>
            <person name="Souza E.M."/>
            <person name="Raittz R.T."/>
            <person name="Costa F."/>
            <person name="Leao A.C."/>
            <person name="Tadra-Sfeir M.Z."/>
            <person name="Baura V."/>
            <person name="Balsanelli E."/>
            <person name="Pedrosa F.O."/>
            <person name="Moreno L.F."/>
            <person name="Steffens M.B."/>
            <person name="Xi L."/>
            <person name="Bocca A.L."/>
            <person name="Felipe M.S."/>
            <person name="Teixeira M."/>
            <person name="Telles Filho F.Q."/>
            <person name="Azevedo C.M."/>
            <person name="Gomes R."/>
            <person name="Vicente V.A."/>
        </authorList>
    </citation>
    <scope>NUCLEOTIDE SEQUENCE [LARGE SCALE GENOMIC DNA]</scope>
    <source>
        <strain evidence="2 3">CBS 269.37</strain>
    </source>
</reference>
<feature type="region of interest" description="Disordered" evidence="1">
    <location>
        <begin position="128"/>
        <end position="162"/>
    </location>
</feature>
<evidence type="ECO:0000256" key="1">
    <source>
        <dbReference type="SAM" id="MobiDB-lite"/>
    </source>
</evidence>
<feature type="compositionally biased region" description="Low complexity" evidence="1">
    <location>
        <begin position="481"/>
        <end position="490"/>
    </location>
</feature>
<feature type="region of interest" description="Disordered" evidence="1">
    <location>
        <begin position="433"/>
        <end position="513"/>
    </location>
</feature>
<dbReference type="RefSeq" id="XP_022509766.1">
    <property type="nucleotide sequence ID" value="XM_022657872.1"/>
</dbReference>
<accession>A0A177F0H4</accession>
<keyword evidence="3" id="KW-1185">Reference proteome</keyword>
<sequence>MFALEEPESRKRQRSSQGPADLEAEPVAKKQKPLSESRDLRCRDLRCRRPPSYWNTLSKVHLTRGALWEFDRWSIEEKVQSPCAPTSKVEYPTGRAGLRLKRFARCGGPDLSHLRGLANLPLSIHDRMSDHVSSQSRKRSSASSKSSDLAKMTSPKITPYSGNFEQKLIDTCIYPDDHEHPDGQFAPEPANLSDIQAAQRVPRPSLSPSRFTEEDFRAFKRANARVKGETTGIHNLFPLIAGNEAAHRFEMDLSLSNLQAFDRDLSDPKPDVYHGVALSTIHPRVRADLGTYIIPSKVDITRPAAPNFFVEGKSAQGRSDVAKRQALIDGAVGARAMHELQNYKAKEPGYDNKARSFSAIYQAGVGVLQTYAHHLTKPPTPGGNPEYHMTLTGSYGMTHDRETFVKGATAYRRSRDLAKTERDSLIAHANRVARQMPAPSTKTRLTTSHKSQSTGLVTGSDSSEDELALNEVTPVKRRKPSAASVSSGSATGRDGRSASGASMAINRAPLAPP</sequence>
<dbReference type="Proteomes" id="UP000077002">
    <property type="component" value="Unassembled WGS sequence"/>
</dbReference>
<feature type="compositionally biased region" description="Polar residues" evidence="1">
    <location>
        <begin position="438"/>
        <end position="461"/>
    </location>
</feature>